<dbReference type="RefSeq" id="WP_406832213.1">
    <property type="nucleotide sequence ID" value="NZ_CP157483.1"/>
</dbReference>
<sequence>MSFSLLLHVVLAASMIRVEPSDFVKQALITPFAAGIDACATAGIPPRRASAVPPPRRILLFFDFSRPDLRSLRVDMRSVS</sequence>
<protein>
    <recommendedName>
        <fullName evidence="2">Secreted protein</fullName>
    </recommendedName>
</protein>
<dbReference type="EMBL" id="CP157483">
    <property type="protein sequence ID" value="XBO44729.1"/>
    <property type="molecule type" value="Genomic_DNA"/>
</dbReference>
<dbReference type="AlphaFoldDB" id="A0AAU7JXD5"/>
<organism evidence="1">
    <name type="scientific">Pedococcus sp. KACC 23699</name>
    <dbReference type="NCBI Taxonomy" id="3149228"/>
    <lineage>
        <taxon>Bacteria</taxon>
        <taxon>Bacillati</taxon>
        <taxon>Actinomycetota</taxon>
        <taxon>Actinomycetes</taxon>
        <taxon>Micrococcales</taxon>
        <taxon>Intrasporangiaceae</taxon>
        <taxon>Pedococcus</taxon>
    </lineage>
</organism>
<evidence type="ECO:0008006" key="2">
    <source>
        <dbReference type="Google" id="ProtNLM"/>
    </source>
</evidence>
<proteinExistence type="predicted"/>
<reference evidence="1" key="1">
    <citation type="submission" date="2024-05" db="EMBL/GenBank/DDBJ databases">
        <authorList>
            <person name="Kim S."/>
            <person name="Heo J."/>
            <person name="Choi H."/>
            <person name="Choi Y."/>
            <person name="Kwon S.-W."/>
            <person name="Kim Y."/>
        </authorList>
    </citation>
    <scope>NUCLEOTIDE SEQUENCE</scope>
    <source>
        <strain evidence="1">KACC 23699</strain>
    </source>
</reference>
<gene>
    <name evidence="1" type="ORF">ABEG17_05130</name>
</gene>
<name>A0AAU7JXD5_9MICO</name>
<evidence type="ECO:0000313" key="1">
    <source>
        <dbReference type="EMBL" id="XBO44729.1"/>
    </source>
</evidence>
<accession>A0AAU7JXD5</accession>